<dbReference type="GO" id="GO:0043025">
    <property type="term" value="C:neuronal cell body"/>
    <property type="evidence" value="ECO:0007669"/>
    <property type="project" value="TreeGrafter"/>
</dbReference>
<dbReference type="GO" id="GO:1990834">
    <property type="term" value="P:response to odorant"/>
    <property type="evidence" value="ECO:0007669"/>
    <property type="project" value="TreeGrafter"/>
</dbReference>
<protein>
    <submittedName>
        <fullName evidence="2">Protein quiver</fullName>
    </submittedName>
</protein>
<dbReference type="GO" id="GO:0042048">
    <property type="term" value="P:olfactory behavior"/>
    <property type="evidence" value="ECO:0007669"/>
    <property type="project" value="TreeGrafter"/>
</dbReference>
<dbReference type="PANTHER" id="PTHR34722">
    <property type="entry name" value="HOMOLOG OF ODR-2 (TWO)-RELATED"/>
    <property type="match status" value="1"/>
</dbReference>
<dbReference type="WBParaSite" id="PSAMB.scaffold61size89802.g1195.t1">
    <property type="protein sequence ID" value="PSAMB.scaffold61size89802.g1195.t1"/>
    <property type="gene ID" value="PSAMB.scaffold61size89802.g1195"/>
</dbReference>
<reference evidence="2" key="1">
    <citation type="submission" date="2022-11" db="UniProtKB">
        <authorList>
            <consortium name="WormBaseParasite"/>
        </authorList>
    </citation>
    <scope>IDENTIFICATION</scope>
</reference>
<accession>A0A914X3L2</accession>
<dbReference type="GO" id="GO:0030424">
    <property type="term" value="C:axon"/>
    <property type="evidence" value="ECO:0007669"/>
    <property type="project" value="TreeGrafter"/>
</dbReference>
<dbReference type="AlphaFoldDB" id="A0A914X3L2"/>
<keyword evidence="1" id="KW-1185">Reference proteome</keyword>
<dbReference type="Proteomes" id="UP000887566">
    <property type="component" value="Unplaced"/>
</dbReference>
<dbReference type="Pfam" id="PF06579">
    <property type="entry name" value="Ly-6_related"/>
    <property type="match status" value="1"/>
</dbReference>
<sequence>MSHSSTIADTVKCYSCMSKFYESVWPHLSRVYRRPRNFTDVCNNNDDIDPRYMTPVDCPSICIKMWEESSVGGMRIRGHIRGCFDDILQRSFNKTIVQWYRWMHRDSCRQYKKRELLQLSPHEADDGYINVCTCYADYCNGSANLSGGLKANSDFLLRYWPSLLTLGYAFLIR</sequence>
<proteinExistence type="predicted"/>
<dbReference type="InterPro" id="IPR010558">
    <property type="entry name" value="Ly-6-related"/>
</dbReference>
<evidence type="ECO:0000313" key="1">
    <source>
        <dbReference type="Proteomes" id="UP000887566"/>
    </source>
</evidence>
<organism evidence="1 2">
    <name type="scientific">Plectus sambesii</name>
    <dbReference type="NCBI Taxonomy" id="2011161"/>
    <lineage>
        <taxon>Eukaryota</taxon>
        <taxon>Metazoa</taxon>
        <taxon>Ecdysozoa</taxon>
        <taxon>Nematoda</taxon>
        <taxon>Chromadorea</taxon>
        <taxon>Plectida</taxon>
        <taxon>Plectina</taxon>
        <taxon>Plectoidea</taxon>
        <taxon>Plectidae</taxon>
        <taxon>Plectus</taxon>
    </lineage>
</organism>
<name>A0A914X3L2_9BILA</name>
<dbReference type="PANTHER" id="PTHR34722:SF1">
    <property type="entry name" value="HOMOLOG OF ODR-2 (TWO)"/>
    <property type="match status" value="1"/>
</dbReference>
<evidence type="ECO:0000313" key="2">
    <source>
        <dbReference type="WBParaSite" id="PSAMB.scaffold61size89802.g1195.t1"/>
    </source>
</evidence>